<dbReference type="Proteomes" id="UP000051841">
    <property type="component" value="Unassembled WGS sequence"/>
</dbReference>
<feature type="transmembrane region" description="Helical" evidence="1">
    <location>
        <begin position="49"/>
        <end position="73"/>
    </location>
</feature>
<feature type="transmembrane region" description="Helical" evidence="1">
    <location>
        <begin position="20"/>
        <end position="37"/>
    </location>
</feature>
<evidence type="ECO:0000313" key="3">
    <source>
        <dbReference type="Proteomes" id="UP000051841"/>
    </source>
</evidence>
<keyword evidence="1" id="KW-0472">Membrane</keyword>
<comment type="caution">
    <text evidence="2">The sequence shown here is derived from an EMBL/GenBank/DDBJ whole genome shotgun (WGS) entry which is preliminary data.</text>
</comment>
<dbReference type="RefSeq" id="WP_031589932.1">
    <property type="nucleotide sequence ID" value="NZ_JQBL01000001.1"/>
</dbReference>
<sequence length="244" mass="28319">MNKEEKASLLVFIRNKYNLYVIVGTLCILGYNIFAVAPDDLTPIKGGFYSYNLLLICFLVGIFIPISVGAFMGGYERSTNMLDYKLVSQSIMSWLKVQFTTMIKFFLLMLICASLFGGFLDLLHHSNIGFYLYYALPRFLIIFFMWIFWGILSFLIALLLDSHAISFIICSAFFYIEQYTHLTFGILWNQKSILRTLFKNDELPFGIVQSSFHSFSFSMTYICILLILFIIVIIFYLKKAYPNK</sequence>
<feature type="transmembrane region" description="Helical" evidence="1">
    <location>
        <begin position="139"/>
        <end position="160"/>
    </location>
</feature>
<protein>
    <submittedName>
        <fullName evidence="2">Uncharacterized protein</fullName>
    </submittedName>
</protein>
<keyword evidence="3" id="KW-1185">Reference proteome</keyword>
<dbReference type="PATRIC" id="fig|1410657.5.peg.168"/>
<dbReference type="AlphaFoldDB" id="A0A0R2HPH2"/>
<gene>
    <name evidence="2" type="ORF">IV49_GL000166</name>
</gene>
<evidence type="ECO:0000313" key="2">
    <source>
        <dbReference type="EMBL" id="KRN51546.1"/>
    </source>
</evidence>
<organism evidence="2 3">
    <name type="scientific">Kandleria vitulina DSM 20405</name>
    <dbReference type="NCBI Taxonomy" id="1410657"/>
    <lineage>
        <taxon>Bacteria</taxon>
        <taxon>Bacillati</taxon>
        <taxon>Bacillota</taxon>
        <taxon>Erysipelotrichia</taxon>
        <taxon>Erysipelotrichales</taxon>
        <taxon>Coprobacillaceae</taxon>
        <taxon>Kandleria</taxon>
    </lineage>
</organism>
<keyword evidence="1" id="KW-1133">Transmembrane helix</keyword>
<feature type="transmembrane region" description="Helical" evidence="1">
    <location>
        <begin position="215"/>
        <end position="237"/>
    </location>
</feature>
<feature type="transmembrane region" description="Helical" evidence="1">
    <location>
        <begin position="94"/>
        <end position="119"/>
    </location>
</feature>
<dbReference type="EMBL" id="JQBL01000001">
    <property type="protein sequence ID" value="KRN51546.1"/>
    <property type="molecule type" value="Genomic_DNA"/>
</dbReference>
<accession>A0A0R2HPH2</accession>
<keyword evidence="1" id="KW-0812">Transmembrane</keyword>
<evidence type="ECO:0000256" key="1">
    <source>
        <dbReference type="SAM" id="Phobius"/>
    </source>
</evidence>
<reference evidence="2 3" key="1">
    <citation type="journal article" date="2015" name="Genome Announc.">
        <title>Expanding the biotechnology potential of lactobacilli through comparative genomics of 213 strains and associated genera.</title>
        <authorList>
            <person name="Sun Z."/>
            <person name="Harris H.M."/>
            <person name="McCann A."/>
            <person name="Guo C."/>
            <person name="Argimon S."/>
            <person name="Zhang W."/>
            <person name="Yang X."/>
            <person name="Jeffery I.B."/>
            <person name="Cooney J.C."/>
            <person name="Kagawa T.F."/>
            <person name="Liu W."/>
            <person name="Song Y."/>
            <person name="Salvetti E."/>
            <person name="Wrobel A."/>
            <person name="Rasinkangas P."/>
            <person name="Parkhill J."/>
            <person name="Rea M.C."/>
            <person name="O'Sullivan O."/>
            <person name="Ritari J."/>
            <person name="Douillard F.P."/>
            <person name="Paul Ross R."/>
            <person name="Yang R."/>
            <person name="Briner A.E."/>
            <person name="Felis G.E."/>
            <person name="de Vos W.M."/>
            <person name="Barrangou R."/>
            <person name="Klaenhammer T.R."/>
            <person name="Caufield P.W."/>
            <person name="Cui Y."/>
            <person name="Zhang H."/>
            <person name="O'Toole P.W."/>
        </authorList>
    </citation>
    <scope>NUCLEOTIDE SEQUENCE [LARGE SCALE GENOMIC DNA]</scope>
    <source>
        <strain evidence="2 3">DSM 20405</strain>
    </source>
</reference>
<name>A0A0R2HPH2_9FIRM</name>
<proteinExistence type="predicted"/>
<feature type="transmembrane region" description="Helical" evidence="1">
    <location>
        <begin position="167"/>
        <end position="188"/>
    </location>
</feature>